<feature type="signal peptide" evidence="1">
    <location>
        <begin position="1"/>
        <end position="24"/>
    </location>
</feature>
<sequence>MNAMTHSMRSLLAALPLLSFVSPGCDPPKPPVGPLPPAYTSNQITDPALLDVTEEVQTWTSQQADDGQKPLYSHAEVLSPVPIVQPYGVGVFQQEVRLPVIFTTGPGWNSLKLAEKEAAVALAYREIAVRLQALNHEPALQPTLTVQTPQGMELAWINRLDPGGKNVHGDD</sequence>
<evidence type="ECO:0000256" key="1">
    <source>
        <dbReference type="SAM" id="SignalP"/>
    </source>
</evidence>
<reference evidence="3" key="1">
    <citation type="submission" date="2016-12" db="EMBL/GenBank/DDBJ databases">
        <title>Comparative genomics of four Isosphaeraceae planctomycetes: a common pool of plasmids and glycoside hydrolase genes.</title>
        <authorList>
            <person name="Ivanova A."/>
        </authorList>
    </citation>
    <scope>NUCLEOTIDE SEQUENCE [LARGE SCALE GENOMIC DNA]</scope>
    <source>
        <strain evidence="3">PX4</strain>
    </source>
</reference>
<accession>A0A1U7CX67</accession>
<dbReference type="KEGG" id="pbor:BSF38_05044"/>
<proteinExistence type="predicted"/>
<organism evidence="2 3">
    <name type="scientific">Paludisphaera borealis</name>
    <dbReference type="NCBI Taxonomy" id="1387353"/>
    <lineage>
        <taxon>Bacteria</taxon>
        <taxon>Pseudomonadati</taxon>
        <taxon>Planctomycetota</taxon>
        <taxon>Planctomycetia</taxon>
        <taxon>Isosphaerales</taxon>
        <taxon>Isosphaeraceae</taxon>
        <taxon>Paludisphaera</taxon>
    </lineage>
</organism>
<dbReference type="EMBL" id="CP019082">
    <property type="protein sequence ID" value="APW63473.1"/>
    <property type="molecule type" value="Genomic_DNA"/>
</dbReference>
<name>A0A1U7CX67_9BACT</name>
<keyword evidence="3" id="KW-1185">Reference proteome</keyword>
<dbReference type="RefSeq" id="WP_076349811.1">
    <property type="nucleotide sequence ID" value="NZ_CP019082.1"/>
</dbReference>
<dbReference type="AlphaFoldDB" id="A0A1U7CX67"/>
<protein>
    <submittedName>
        <fullName evidence="2">Uncharacterized protein</fullName>
    </submittedName>
</protein>
<keyword evidence="1" id="KW-0732">Signal</keyword>
<evidence type="ECO:0000313" key="2">
    <source>
        <dbReference type="EMBL" id="APW63473.1"/>
    </source>
</evidence>
<evidence type="ECO:0000313" key="3">
    <source>
        <dbReference type="Proteomes" id="UP000186309"/>
    </source>
</evidence>
<dbReference type="STRING" id="1387353.BSF38_05044"/>
<dbReference type="OrthoDB" id="275449at2"/>
<feature type="chain" id="PRO_5012640235" evidence="1">
    <location>
        <begin position="25"/>
        <end position="171"/>
    </location>
</feature>
<dbReference type="Proteomes" id="UP000186309">
    <property type="component" value="Chromosome"/>
</dbReference>
<gene>
    <name evidence="2" type="ORF">BSF38_05044</name>
</gene>